<name>A0A9X1IHE5_9PROT</name>
<accession>A0A9X1IHE5</accession>
<dbReference type="SUPFAM" id="SSF52540">
    <property type="entry name" value="P-loop containing nucleoside triphosphate hydrolases"/>
    <property type="match status" value="1"/>
</dbReference>
<reference evidence="2" key="1">
    <citation type="submission" date="2021-10" db="EMBL/GenBank/DDBJ databases">
        <title>Roseicella aerolatum sp. nov., isolated from aerosols of e-waste dismantling site.</title>
        <authorList>
            <person name="Qin T."/>
        </authorList>
    </citation>
    <scope>NUCLEOTIDE SEQUENCE</scope>
    <source>
        <strain evidence="2">GB24</strain>
    </source>
</reference>
<evidence type="ECO:0000256" key="1">
    <source>
        <dbReference type="SAM" id="MobiDB-lite"/>
    </source>
</evidence>
<dbReference type="EMBL" id="JAJAQI010000048">
    <property type="protein sequence ID" value="MCB4824622.1"/>
    <property type="molecule type" value="Genomic_DNA"/>
</dbReference>
<dbReference type="RefSeq" id="WP_226612688.1">
    <property type="nucleotide sequence ID" value="NZ_JAJAQI010000048.1"/>
</dbReference>
<dbReference type="GO" id="GO:0005886">
    <property type="term" value="C:plasma membrane"/>
    <property type="evidence" value="ECO:0007669"/>
    <property type="project" value="TreeGrafter"/>
</dbReference>
<dbReference type="Gene3D" id="3.40.50.300">
    <property type="entry name" value="P-loop containing nucleotide triphosphate hydrolases"/>
    <property type="match status" value="1"/>
</dbReference>
<dbReference type="PANTHER" id="PTHR30050:SF5">
    <property type="entry name" value="DNAA REGULATORY INACTIVATOR HDA"/>
    <property type="match status" value="1"/>
</dbReference>
<feature type="compositionally biased region" description="Acidic residues" evidence="1">
    <location>
        <begin position="231"/>
        <end position="242"/>
    </location>
</feature>
<gene>
    <name evidence="2" type="ORF">LHA35_23110</name>
</gene>
<comment type="caution">
    <text evidence="2">The sequence shown here is derived from an EMBL/GenBank/DDBJ whole genome shotgun (WGS) entry which is preliminary data.</text>
</comment>
<dbReference type="GO" id="GO:0006270">
    <property type="term" value="P:DNA replication initiation"/>
    <property type="evidence" value="ECO:0007669"/>
    <property type="project" value="TreeGrafter"/>
</dbReference>
<protein>
    <submittedName>
        <fullName evidence="2">Chromosomal replication initiator DnaA</fullName>
    </submittedName>
</protein>
<keyword evidence="3" id="KW-1185">Reference proteome</keyword>
<dbReference type="Gene3D" id="1.10.8.60">
    <property type="match status" value="1"/>
</dbReference>
<evidence type="ECO:0000313" key="3">
    <source>
        <dbReference type="Proteomes" id="UP001139311"/>
    </source>
</evidence>
<dbReference type="GO" id="GO:0003688">
    <property type="term" value="F:DNA replication origin binding"/>
    <property type="evidence" value="ECO:0007669"/>
    <property type="project" value="TreeGrafter"/>
</dbReference>
<sequence>MAAASSGRQLALPLPIAASFDLAELLEDASNAAALAWLRRPDSWPGGRLALFGQAATGKTHMLRGFAAARGWPVLDGLSVRGWPAVPPGEGLALDDADCAPEEVALLHLLNLCAERGQKLLLAGREAPARWAVTLPDLRSRLRAMTAVAVLPPGDALLAALLRRHFLLRQLRVERGVQDWLLARLPREAAAIAEAAARLDRAALAAGGRVTRALAREALAELPGFGPGGEDGAEDGAEDDDSMALREADCPEGPTLL</sequence>
<dbReference type="PANTHER" id="PTHR30050">
    <property type="entry name" value="CHROMOSOMAL REPLICATION INITIATOR PROTEIN DNAA"/>
    <property type="match status" value="1"/>
</dbReference>
<dbReference type="InterPro" id="IPR027417">
    <property type="entry name" value="P-loop_NTPase"/>
</dbReference>
<dbReference type="AlphaFoldDB" id="A0A9X1IHE5"/>
<dbReference type="Proteomes" id="UP001139311">
    <property type="component" value="Unassembled WGS sequence"/>
</dbReference>
<organism evidence="2 3">
    <name type="scientific">Roseicella aerolata</name>
    <dbReference type="NCBI Taxonomy" id="2883479"/>
    <lineage>
        <taxon>Bacteria</taxon>
        <taxon>Pseudomonadati</taxon>
        <taxon>Pseudomonadota</taxon>
        <taxon>Alphaproteobacteria</taxon>
        <taxon>Acetobacterales</taxon>
        <taxon>Roseomonadaceae</taxon>
        <taxon>Roseicella</taxon>
    </lineage>
</organism>
<proteinExistence type="predicted"/>
<evidence type="ECO:0000313" key="2">
    <source>
        <dbReference type="EMBL" id="MCB4824622.1"/>
    </source>
</evidence>
<feature type="region of interest" description="Disordered" evidence="1">
    <location>
        <begin position="222"/>
        <end position="257"/>
    </location>
</feature>